<dbReference type="EMBL" id="WOSY01000001">
    <property type="protein sequence ID" value="NHN87262.1"/>
    <property type="molecule type" value="Genomic_DNA"/>
</dbReference>
<proteinExistence type="predicted"/>
<evidence type="ECO:0000313" key="3">
    <source>
        <dbReference type="EMBL" id="NHN87262.1"/>
    </source>
</evidence>
<keyword evidence="2" id="KW-0472">Membrane</keyword>
<evidence type="ECO:0000313" key="4">
    <source>
        <dbReference type="Proteomes" id="UP000631653"/>
    </source>
</evidence>
<protein>
    <recommendedName>
        <fullName evidence="5">DUF2339 domain-containing protein</fullName>
    </recommendedName>
</protein>
<organism evidence="3 4">
    <name type="scientific">Acetobacter conturbans</name>
    <dbReference type="NCBI Taxonomy" id="1737472"/>
    <lineage>
        <taxon>Bacteria</taxon>
        <taxon>Pseudomonadati</taxon>
        <taxon>Pseudomonadota</taxon>
        <taxon>Alphaproteobacteria</taxon>
        <taxon>Acetobacterales</taxon>
        <taxon>Acetobacteraceae</taxon>
        <taxon>Acetobacter</taxon>
    </lineage>
</organism>
<evidence type="ECO:0000256" key="1">
    <source>
        <dbReference type="SAM" id="MobiDB-lite"/>
    </source>
</evidence>
<sequence>MSLAIPDWLPLWAQFLILGIGLVILVAFLLMPFAVYGVKGRLSEIELQLEDVRADLRVITMRLGALTSEAAEKPRKVVSAPKTEWTPPPAPEQAAEPEFRAQPPRPRATGLAPSPLLPPDILEMPSSVEPPKAAEPDQKPDIPQTPETAPRVFPAKRMDTSGGPVPVPRVSDAYEPGPVRPPELRATRPDAPPASDTGSGAGGRMPWHNAPKAPDNSRESDEEEPRGRVPDDKAGRPDRTEPVLRWPSRPTE</sequence>
<feature type="compositionally biased region" description="Basic and acidic residues" evidence="1">
    <location>
        <begin position="215"/>
        <end position="242"/>
    </location>
</feature>
<dbReference type="RefSeq" id="WP_173568552.1">
    <property type="nucleotide sequence ID" value="NZ_WOSY01000001.1"/>
</dbReference>
<feature type="compositionally biased region" description="Low complexity" evidence="1">
    <location>
        <begin position="92"/>
        <end position="102"/>
    </location>
</feature>
<keyword evidence="2" id="KW-0812">Transmembrane</keyword>
<evidence type="ECO:0000256" key="2">
    <source>
        <dbReference type="SAM" id="Phobius"/>
    </source>
</evidence>
<reference evidence="3 4" key="1">
    <citation type="journal article" date="2020" name="Int. J. Syst. Evol. Microbiol.">
        <title>Novel acetic acid bacteria from cider fermentations: Acetobacter conturbans sp. nov. and Acetobacter fallax sp. nov.</title>
        <authorList>
            <person name="Sombolestani A.S."/>
            <person name="Cleenwerck I."/>
            <person name="Cnockaert M."/>
            <person name="Borremans W."/>
            <person name="Wieme A.D."/>
            <person name="De Vuyst L."/>
            <person name="Vandamme P."/>
        </authorList>
    </citation>
    <scope>NUCLEOTIDE SEQUENCE [LARGE SCALE GENOMIC DNA]</scope>
    <source>
        <strain evidence="3 4">LMG 1627</strain>
    </source>
</reference>
<keyword evidence="4" id="KW-1185">Reference proteome</keyword>
<gene>
    <name evidence="3" type="ORF">GOB81_01240</name>
</gene>
<name>A0ABX0JZP2_9PROT</name>
<feature type="region of interest" description="Disordered" evidence="1">
    <location>
        <begin position="71"/>
        <end position="252"/>
    </location>
</feature>
<feature type="transmembrane region" description="Helical" evidence="2">
    <location>
        <begin position="12"/>
        <end position="38"/>
    </location>
</feature>
<evidence type="ECO:0008006" key="5">
    <source>
        <dbReference type="Google" id="ProtNLM"/>
    </source>
</evidence>
<accession>A0ABX0JZP2</accession>
<keyword evidence="2" id="KW-1133">Transmembrane helix</keyword>
<dbReference type="Proteomes" id="UP000631653">
    <property type="component" value="Unassembled WGS sequence"/>
</dbReference>
<comment type="caution">
    <text evidence="3">The sequence shown here is derived from an EMBL/GenBank/DDBJ whole genome shotgun (WGS) entry which is preliminary data.</text>
</comment>